<sequence length="167" mass="19494">MDQEIEVGEVKEDGLRLWCARLSLEYAKEEAKRLDDAVQRLKNRANSLVGWTVTISIALCAVFFMHPVFYFSSLIMLIFILITACLCVATLYSTPWVYTNIKLQGMDDFQNDFGTELEIIEKLTLKYERHNQQNTRIYYRLQKCMKGAWISFLVTPFIGFLVQLLMK</sequence>
<accession>A0ABT6Q5B2</accession>
<feature type="transmembrane region" description="Helical" evidence="1">
    <location>
        <begin position="147"/>
        <end position="166"/>
    </location>
</feature>
<organism evidence="2 3">
    <name type="scientific">Commensalibacter nepenthis</name>
    <dbReference type="NCBI Taxonomy" id="3043872"/>
    <lineage>
        <taxon>Bacteria</taxon>
        <taxon>Pseudomonadati</taxon>
        <taxon>Pseudomonadota</taxon>
        <taxon>Alphaproteobacteria</taxon>
        <taxon>Acetobacterales</taxon>
        <taxon>Acetobacteraceae</taxon>
    </lineage>
</organism>
<evidence type="ECO:0000313" key="3">
    <source>
        <dbReference type="Proteomes" id="UP001431775"/>
    </source>
</evidence>
<dbReference type="EMBL" id="JASBAN010000001">
    <property type="protein sequence ID" value="MDI2112089.1"/>
    <property type="molecule type" value="Genomic_DNA"/>
</dbReference>
<comment type="caution">
    <text evidence="2">The sequence shown here is derived from an EMBL/GenBank/DDBJ whole genome shotgun (WGS) entry which is preliminary data.</text>
</comment>
<name>A0ABT6Q5B2_9PROT</name>
<evidence type="ECO:0000313" key="2">
    <source>
        <dbReference type="EMBL" id="MDI2112089.1"/>
    </source>
</evidence>
<keyword evidence="1" id="KW-0472">Membrane</keyword>
<keyword evidence="1" id="KW-1133">Transmembrane helix</keyword>
<evidence type="ECO:0000256" key="1">
    <source>
        <dbReference type="SAM" id="Phobius"/>
    </source>
</evidence>
<dbReference type="RefSeq" id="WP_281461762.1">
    <property type="nucleotide sequence ID" value="NZ_JASBAN010000001.1"/>
</dbReference>
<keyword evidence="3" id="KW-1185">Reference proteome</keyword>
<feature type="transmembrane region" description="Helical" evidence="1">
    <location>
        <begin position="48"/>
        <end position="65"/>
    </location>
</feature>
<keyword evidence="1" id="KW-0812">Transmembrane</keyword>
<gene>
    <name evidence="2" type="ORF">QJV33_02095</name>
</gene>
<reference evidence="2" key="1">
    <citation type="submission" date="2023-05" db="EMBL/GenBank/DDBJ databases">
        <title>Whole genome sequence of Commensalibacter sp.</title>
        <authorList>
            <person name="Charoenyingcharoen P."/>
            <person name="Yukphan P."/>
        </authorList>
    </citation>
    <scope>NUCLEOTIDE SEQUENCE</scope>
    <source>
        <strain evidence="2">TBRC 10068</strain>
    </source>
</reference>
<feature type="transmembrane region" description="Helical" evidence="1">
    <location>
        <begin position="71"/>
        <end position="92"/>
    </location>
</feature>
<dbReference type="Proteomes" id="UP001431775">
    <property type="component" value="Unassembled WGS sequence"/>
</dbReference>
<protein>
    <submittedName>
        <fullName evidence="2">Uncharacterized protein</fullName>
    </submittedName>
</protein>
<proteinExistence type="predicted"/>